<feature type="transmembrane region" description="Helical" evidence="1">
    <location>
        <begin position="28"/>
        <end position="46"/>
    </location>
</feature>
<comment type="caution">
    <text evidence="2">The sequence shown here is derived from an EMBL/GenBank/DDBJ whole genome shotgun (WGS) entry which is preliminary data.</text>
</comment>
<dbReference type="Proteomes" id="UP001595476">
    <property type="component" value="Unassembled WGS sequence"/>
</dbReference>
<dbReference type="RefSeq" id="WP_386719820.1">
    <property type="nucleotide sequence ID" value="NZ_JBHRSZ010000004.1"/>
</dbReference>
<keyword evidence="3" id="KW-1185">Reference proteome</keyword>
<proteinExistence type="predicted"/>
<evidence type="ECO:0000313" key="3">
    <source>
        <dbReference type="Proteomes" id="UP001595476"/>
    </source>
</evidence>
<name>A0ABV7HBP2_9GAMM</name>
<protein>
    <submittedName>
        <fullName evidence="2">Uncharacterized protein</fullName>
    </submittedName>
</protein>
<keyword evidence="1" id="KW-0812">Transmembrane</keyword>
<gene>
    <name evidence="2" type="ORF">ACFOEK_09735</name>
</gene>
<keyword evidence="1" id="KW-1133">Transmembrane helix</keyword>
<accession>A0ABV7HBP2</accession>
<evidence type="ECO:0000313" key="2">
    <source>
        <dbReference type="EMBL" id="MFC3151305.1"/>
    </source>
</evidence>
<reference evidence="3" key="1">
    <citation type="journal article" date="2019" name="Int. J. Syst. Evol. Microbiol.">
        <title>The Global Catalogue of Microorganisms (GCM) 10K type strain sequencing project: providing services to taxonomists for standard genome sequencing and annotation.</title>
        <authorList>
            <consortium name="The Broad Institute Genomics Platform"/>
            <consortium name="The Broad Institute Genome Sequencing Center for Infectious Disease"/>
            <person name="Wu L."/>
            <person name="Ma J."/>
        </authorList>
    </citation>
    <scope>NUCLEOTIDE SEQUENCE [LARGE SCALE GENOMIC DNA]</scope>
    <source>
        <strain evidence="3">KCTC 52438</strain>
    </source>
</reference>
<organism evidence="2 3">
    <name type="scientific">Litoribrevibacter euphylliae</name>
    <dbReference type="NCBI Taxonomy" id="1834034"/>
    <lineage>
        <taxon>Bacteria</taxon>
        <taxon>Pseudomonadati</taxon>
        <taxon>Pseudomonadota</taxon>
        <taxon>Gammaproteobacteria</taxon>
        <taxon>Oceanospirillales</taxon>
        <taxon>Oceanospirillaceae</taxon>
        <taxon>Litoribrevibacter</taxon>
    </lineage>
</organism>
<keyword evidence="1" id="KW-0472">Membrane</keyword>
<evidence type="ECO:0000256" key="1">
    <source>
        <dbReference type="SAM" id="Phobius"/>
    </source>
</evidence>
<sequence length="94" mass="10324">MDEIRLLIALACFMVGVYLIYDLFASGFNVAVLIAGVGLLIAAHYIKPNRSDEEDGSLLWDILDFFIDIPFKTISLLLRGLGRASKGDADGFDL</sequence>
<feature type="transmembrane region" description="Helical" evidence="1">
    <location>
        <begin position="6"/>
        <end position="21"/>
    </location>
</feature>
<dbReference type="EMBL" id="JBHRSZ010000004">
    <property type="protein sequence ID" value="MFC3151305.1"/>
    <property type="molecule type" value="Genomic_DNA"/>
</dbReference>